<dbReference type="EMBL" id="JASJQH010007285">
    <property type="protein sequence ID" value="KAK9711381.1"/>
    <property type="molecule type" value="Genomic_DNA"/>
</dbReference>
<accession>A0ABR2W0D7</accession>
<feature type="signal peptide" evidence="1">
    <location>
        <begin position="1"/>
        <end position="19"/>
    </location>
</feature>
<evidence type="ECO:0000256" key="1">
    <source>
        <dbReference type="SAM" id="SignalP"/>
    </source>
</evidence>
<dbReference type="Proteomes" id="UP001479436">
    <property type="component" value="Unassembled WGS sequence"/>
</dbReference>
<evidence type="ECO:0000313" key="3">
    <source>
        <dbReference type="Proteomes" id="UP001479436"/>
    </source>
</evidence>
<protein>
    <submittedName>
        <fullName evidence="2">Uncharacterized protein</fullName>
    </submittedName>
</protein>
<proteinExistence type="predicted"/>
<evidence type="ECO:0000313" key="2">
    <source>
        <dbReference type="EMBL" id="KAK9711381.1"/>
    </source>
</evidence>
<feature type="chain" id="PRO_5046577266" evidence="1">
    <location>
        <begin position="20"/>
        <end position="215"/>
    </location>
</feature>
<reference evidence="2 3" key="1">
    <citation type="submission" date="2023-04" db="EMBL/GenBank/DDBJ databases">
        <title>Genome of Basidiobolus ranarum AG-B5.</title>
        <authorList>
            <person name="Stajich J.E."/>
            <person name="Carter-House D."/>
            <person name="Gryganskyi A."/>
        </authorList>
    </citation>
    <scope>NUCLEOTIDE SEQUENCE [LARGE SCALE GENOMIC DNA]</scope>
    <source>
        <strain evidence="2 3">AG-B5</strain>
    </source>
</reference>
<organism evidence="2 3">
    <name type="scientific">Basidiobolus ranarum</name>
    <dbReference type="NCBI Taxonomy" id="34480"/>
    <lineage>
        <taxon>Eukaryota</taxon>
        <taxon>Fungi</taxon>
        <taxon>Fungi incertae sedis</taxon>
        <taxon>Zoopagomycota</taxon>
        <taxon>Entomophthoromycotina</taxon>
        <taxon>Basidiobolomycetes</taxon>
        <taxon>Basidiobolales</taxon>
        <taxon>Basidiobolaceae</taxon>
        <taxon>Basidiobolus</taxon>
    </lineage>
</organism>
<name>A0ABR2W0D7_9FUNG</name>
<keyword evidence="3" id="KW-1185">Reference proteome</keyword>
<gene>
    <name evidence="2" type="ORF">K7432_007878</name>
</gene>
<dbReference type="PROSITE" id="PS51257">
    <property type="entry name" value="PROKAR_LIPOPROTEIN"/>
    <property type="match status" value="1"/>
</dbReference>
<keyword evidence="1" id="KW-0732">Signal</keyword>
<comment type="caution">
    <text evidence="2">The sequence shown here is derived from an EMBL/GenBank/DDBJ whole genome shotgun (WGS) entry which is preliminary data.</text>
</comment>
<sequence length="215" mass="24751">MKLLCFLGVFGLYLAGVSACEKECKIAMDNEFASLYTPVIREQFHGLDNNMVATLSPQVKEFPELEKIIGNAVDSIRQETERELKNIMHHGIFDKYHARCYRTELEGCPNYYCEEVCGSPGSIIYYLSDVLERTRLGVVEKLQMLTEEGGNFELEFWKQAEVVLNRKYDTATIENLKSTLRQEIDTFHQSVEQLCSSDCFEKWSPDLTAKLQTFD</sequence>